<keyword evidence="8" id="KW-1185">Reference proteome</keyword>
<evidence type="ECO:0000256" key="1">
    <source>
        <dbReference type="ARBA" id="ARBA00008070"/>
    </source>
</evidence>
<dbReference type="GO" id="GO:0045159">
    <property type="term" value="F:myosin II binding"/>
    <property type="evidence" value="ECO:0007669"/>
    <property type="project" value="TreeGrafter"/>
</dbReference>
<dbReference type="InterPro" id="IPR001680">
    <property type="entry name" value="WD40_rpt"/>
</dbReference>
<dbReference type="InterPro" id="IPR036322">
    <property type="entry name" value="WD40_repeat_dom_sf"/>
</dbReference>
<dbReference type="GO" id="GO:0019905">
    <property type="term" value="F:syntaxin binding"/>
    <property type="evidence" value="ECO:0007669"/>
    <property type="project" value="TreeGrafter"/>
</dbReference>
<evidence type="ECO:0000313" key="8">
    <source>
        <dbReference type="Proteomes" id="UP000887574"/>
    </source>
</evidence>
<dbReference type="Gene3D" id="2.130.10.10">
    <property type="entry name" value="YVTN repeat-like/Quinoprotein amine dehydrogenase"/>
    <property type="match status" value="3"/>
</dbReference>
<reference evidence="9" key="1">
    <citation type="submission" date="2022-11" db="UniProtKB">
        <authorList>
            <consortium name="WormBaseParasite"/>
        </authorList>
    </citation>
    <scope>IDENTIFICATION</scope>
</reference>
<feature type="compositionally biased region" description="Basic and acidic residues" evidence="6">
    <location>
        <begin position="643"/>
        <end position="660"/>
    </location>
</feature>
<dbReference type="Pfam" id="PF00400">
    <property type="entry name" value="WD40"/>
    <property type="match status" value="1"/>
</dbReference>
<dbReference type="PROSITE" id="PS50082">
    <property type="entry name" value="WD_REPEATS_2"/>
    <property type="match status" value="1"/>
</dbReference>
<dbReference type="GO" id="GO:0031201">
    <property type="term" value="C:SNARE complex"/>
    <property type="evidence" value="ECO:0007669"/>
    <property type="project" value="TreeGrafter"/>
</dbReference>
<keyword evidence="4" id="KW-0677">Repeat</keyword>
<feature type="repeat" description="WD" evidence="5">
    <location>
        <begin position="303"/>
        <end position="344"/>
    </location>
</feature>
<dbReference type="InterPro" id="IPR000664">
    <property type="entry name" value="Lethal2_giant"/>
</dbReference>
<feature type="compositionally biased region" description="Polar residues" evidence="6">
    <location>
        <begin position="916"/>
        <end position="932"/>
    </location>
</feature>
<protein>
    <submittedName>
        <fullName evidence="9">Lethal giant larvae homologue 2 domain-containing protein</fullName>
    </submittedName>
</protein>
<feature type="compositionally biased region" description="Acidic residues" evidence="6">
    <location>
        <begin position="868"/>
        <end position="879"/>
    </location>
</feature>
<proteinExistence type="inferred from homology"/>
<evidence type="ECO:0000256" key="2">
    <source>
        <dbReference type="ARBA" id="ARBA00022483"/>
    </source>
</evidence>
<feature type="region of interest" description="Disordered" evidence="6">
    <location>
        <begin position="868"/>
        <end position="903"/>
    </location>
</feature>
<dbReference type="AlphaFoldDB" id="A0A915DFG0"/>
<evidence type="ECO:0000256" key="3">
    <source>
        <dbReference type="ARBA" id="ARBA00022574"/>
    </source>
</evidence>
<feature type="region of interest" description="Disordered" evidence="6">
    <location>
        <begin position="763"/>
        <end position="784"/>
    </location>
</feature>
<feature type="compositionally biased region" description="Low complexity" evidence="6">
    <location>
        <begin position="631"/>
        <end position="642"/>
    </location>
</feature>
<dbReference type="SUPFAM" id="SSF50978">
    <property type="entry name" value="WD40 repeat-like"/>
    <property type="match status" value="1"/>
</dbReference>
<feature type="region of interest" description="Disordered" evidence="6">
    <location>
        <begin position="916"/>
        <end position="936"/>
    </location>
</feature>
<evidence type="ECO:0000256" key="5">
    <source>
        <dbReference type="PROSITE-ProRule" id="PRU00221"/>
    </source>
</evidence>
<dbReference type="WBParaSite" id="jg18678">
    <property type="protein sequence ID" value="jg18678"/>
    <property type="gene ID" value="jg18678"/>
</dbReference>
<feature type="domain" description="Lethal giant larvae homologue 2" evidence="7">
    <location>
        <begin position="346"/>
        <end position="450"/>
    </location>
</feature>
<name>A0A915DFG0_9BILA</name>
<feature type="compositionally biased region" description="Polar residues" evidence="6">
    <location>
        <begin position="763"/>
        <end position="772"/>
    </location>
</feature>
<dbReference type="Proteomes" id="UP000887574">
    <property type="component" value="Unplaced"/>
</dbReference>
<dbReference type="InterPro" id="IPR013577">
    <property type="entry name" value="LLGL2"/>
</dbReference>
<evidence type="ECO:0000256" key="4">
    <source>
        <dbReference type="ARBA" id="ARBA00022737"/>
    </source>
</evidence>
<sequence length="1013" mass="111680">MVNCCGNANRLALCLTSTFTWATWECLKKELIEYAAAFIPLFVYNILVGLRSKRCAYFCLVDCPPTFSLVHSLQEGMRRKLVSAIDGIRNLHLRGGDDDEMVELEVDEKVAAQHCSLARIVRHGFPDEPRCLAYDPVQRLLAIGACRGCVRLLGQAGVDFHLKHPDSEEPVLFVQFLVNEGGLITALRDDSIHLWNYRQKTPEIVHSLKMAKEKVTCIHLPFQSKWLHVGTDKGNVYFICLANFELSTYVINWNKAIDVSCRTHPGAVQDLSLCPSEPYKLLMVYEKGHVVLWNLSNREVERFGVDHSPAKCVSWHYDGRQFMCGHKDGSLTIWNIKKPKELVHKTTPHSPNDTNACRPITHLSWSVNADTNEQLIVFAGGMPTEEGVLPALTVVRAKGSITVLEMDHPIVEMCALYSLPFNTLAQLPYGIAVLLKEDLLVIDMSMPGYPCFESPYPMDIHESPVTFLSYCADCPVDLIAALTLVGRNQRRQGVRLSDKAWPLTGGVDRECASGHQEMLLTGHEDGSIKFWQASSENLQVMYKLKTGRHFEKSSSAPTCSASSEDPAARTSISHAVTGMELCLDSRLLLVSGASGQVTLFRFVKTESSQDIAVVVLPKEPFQYQQHLKPQRGASSAGSSPSPRELRRQHDTVTSSRDSHSTDTSFGSQAADQMPLKVRGGALRRPAGYQPELVCQIPWIGGHTPERITAISLNSAYGVLAIGTSTGVALVDILASTQIYSWSNAELHGREGVAFSAINPSANNDISSPSEPSSPHAFPIAPSLPCSPSPTRRLSGLFRRQSNPPAMLQLVSNESPPATKSRRASTIMIGALQRPSCVVFPKVPHREPTSVEAEPCVAISPVHQQVLTEEDEGQEDEELTVEQWPASSPNLLQPPGIRSSSSYNCIPQDVGEIVQSNSSTDLTAGPEQPQTDYSTRRRPCSEVSNTLQDQKRKLRVAGRSNSLKLAATMVKKWGGKVRLARSLSTKQHTEKNNCEGLEQLTCHLSGLEYSKHDT</sequence>
<keyword evidence="3 5" id="KW-0853">WD repeat</keyword>
<dbReference type="InterPro" id="IPR015943">
    <property type="entry name" value="WD40/YVTN_repeat-like_dom_sf"/>
</dbReference>
<organism evidence="8 9">
    <name type="scientific">Ditylenchus dipsaci</name>
    <dbReference type="NCBI Taxonomy" id="166011"/>
    <lineage>
        <taxon>Eukaryota</taxon>
        <taxon>Metazoa</taxon>
        <taxon>Ecdysozoa</taxon>
        <taxon>Nematoda</taxon>
        <taxon>Chromadorea</taxon>
        <taxon>Rhabditida</taxon>
        <taxon>Tylenchina</taxon>
        <taxon>Tylenchomorpha</taxon>
        <taxon>Sphaerularioidea</taxon>
        <taxon>Anguinidae</taxon>
        <taxon>Anguininae</taxon>
        <taxon>Ditylenchus</taxon>
    </lineage>
</organism>
<accession>A0A915DFG0</accession>
<dbReference type="GO" id="GO:0006887">
    <property type="term" value="P:exocytosis"/>
    <property type="evidence" value="ECO:0007669"/>
    <property type="project" value="UniProtKB-KW"/>
</dbReference>
<dbReference type="PANTHER" id="PTHR10241">
    <property type="entry name" value="LETHAL 2 GIANT LARVAE PROTEIN"/>
    <property type="match status" value="1"/>
</dbReference>
<dbReference type="GO" id="GO:0005886">
    <property type="term" value="C:plasma membrane"/>
    <property type="evidence" value="ECO:0007669"/>
    <property type="project" value="TreeGrafter"/>
</dbReference>
<evidence type="ECO:0000313" key="9">
    <source>
        <dbReference type="WBParaSite" id="jg18678"/>
    </source>
</evidence>
<dbReference type="PANTHER" id="PTHR10241:SF25">
    <property type="entry name" value="TOMOSYN, ISOFORM C"/>
    <property type="match status" value="1"/>
</dbReference>
<evidence type="ECO:0000256" key="6">
    <source>
        <dbReference type="SAM" id="MobiDB-lite"/>
    </source>
</evidence>
<dbReference type="GO" id="GO:0005096">
    <property type="term" value="F:GTPase activator activity"/>
    <property type="evidence" value="ECO:0007669"/>
    <property type="project" value="TreeGrafter"/>
</dbReference>
<comment type="similarity">
    <text evidence="1">Belongs to the WD repeat L(2)GL family.</text>
</comment>
<feature type="region of interest" description="Disordered" evidence="6">
    <location>
        <begin position="624"/>
        <end position="670"/>
    </location>
</feature>
<evidence type="ECO:0000259" key="7">
    <source>
        <dbReference type="Pfam" id="PF08366"/>
    </source>
</evidence>
<dbReference type="PRINTS" id="PR00962">
    <property type="entry name" value="LETHAL2GIANT"/>
</dbReference>
<dbReference type="GO" id="GO:0006893">
    <property type="term" value="P:Golgi to plasma membrane transport"/>
    <property type="evidence" value="ECO:0007669"/>
    <property type="project" value="TreeGrafter"/>
</dbReference>
<dbReference type="Pfam" id="PF08366">
    <property type="entry name" value="LLGL"/>
    <property type="match status" value="1"/>
</dbReference>
<keyword evidence="2" id="KW-0268">Exocytosis</keyword>
<dbReference type="SMART" id="SM00320">
    <property type="entry name" value="WD40"/>
    <property type="match status" value="8"/>
</dbReference>